<dbReference type="Proteomes" id="UP000265520">
    <property type="component" value="Unassembled WGS sequence"/>
</dbReference>
<feature type="non-terminal residue" evidence="1">
    <location>
        <position position="1"/>
    </location>
</feature>
<reference evidence="1 2" key="1">
    <citation type="journal article" date="2018" name="Front. Plant Sci.">
        <title>Red Clover (Trifolium pratense) and Zigzag Clover (T. medium) - A Picture of Genomic Similarities and Differences.</title>
        <authorList>
            <person name="Dluhosova J."/>
            <person name="Istvanek J."/>
            <person name="Nedelnik J."/>
            <person name="Repkova J."/>
        </authorList>
    </citation>
    <scope>NUCLEOTIDE SEQUENCE [LARGE SCALE GENOMIC DNA]</scope>
    <source>
        <strain evidence="2">cv. 10/8</strain>
        <tissue evidence="1">Leaf</tissue>
    </source>
</reference>
<keyword evidence="2" id="KW-1185">Reference proteome</keyword>
<name>A0A392RQ63_9FABA</name>
<organism evidence="1 2">
    <name type="scientific">Trifolium medium</name>
    <dbReference type="NCBI Taxonomy" id="97028"/>
    <lineage>
        <taxon>Eukaryota</taxon>
        <taxon>Viridiplantae</taxon>
        <taxon>Streptophyta</taxon>
        <taxon>Embryophyta</taxon>
        <taxon>Tracheophyta</taxon>
        <taxon>Spermatophyta</taxon>
        <taxon>Magnoliopsida</taxon>
        <taxon>eudicotyledons</taxon>
        <taxon>Gunneridae</taxon>
        <taxon>Pentapetalae</taxon>
        <taxon>rosids</taxon>
        <taxon>fabids</taxon>
        <taxon>Fabales</taxon>
        <taxon>Fabaceae</taxon>
        <taxon>Papilionoideae</taxon>
        <taxon>50 kb inversion clade</taxon>
        <taxon>NPAAA clade</taxon>
        <taxon>Hologalegina</taxon>
        <taxon>IRL clade</taxon>
        <taxon>Trifolieae</taxon>
        <taxon>Trifolium</taxon>
    </lineage>
</organism>
<comment type="caution">
    <text evidence="1">The sequence shown here is derived from an EMBL/GenBank/DDBJ whole genome shotgun (WGS) entry which is preliminary data.</text>
</comment>
<evidence type="ECO:0000313" key="2">
    <source>
        <dbReference type="Proteomes" id="UP000265520"/>
    </source>
</evidence>
<sequence>PSAGPRPLMAINGHQVAAGKRLGSHGEQLMLIIPVVGRYNTQVYCDR</sequence>
<dbReference type="AlphaFoldDB" id="A0A392RQ63"/>
<protein>
    <submittedName>
        <fullName evidence="1">Uncharacterized protein</fullName>
    </submittedName>
</protein>
<evidence type="ECO:0000313" key="1">
    <source>
        <dbReference type="EMBL" id="MCI37910.1"/>
    </source>
</evidence>
<dbReference type="EMBL" id="LXQA010249717">
    <property type="protein sequence ID" value="MCI37910.1"/>
    <property type="molecule type" value="Genomic_DNA"/>
</dbReference>
<accession>A0A392RQ63</accession>
<proteinExistence type="predicted"/>